<dbReference type="STRING" id="1302689.RG47T_5023"/>
<gene>
    <name evidence="2" type="ORF">RG47T_5023</name>
</gene>
<proteinExistence type="predicted"/>
<keyword evidence="3" id="KW-1185">Reference proteome</keyword>
<evidence type="ECO:0000313" key="2">
    <source>
        <dbReference type="EMBL" id="OKS89539.1"/>
    </source>
</evidence>
<protein>
    <submittedName>
        <fullName evidence="2">Uncharacterized protein</fullName>
    </submittedName>
</protein>
<sequence length="499" mass="55320">MLANPADTQLHIDELKSLMSQYPQSNLLHVLAAKGGNGQFAGNAAVYYNGESLYKLTNNNEPLPAVNTAQVVNLDTAVFKTASFAESVIEEPIAAQDAPIEAQIQVEHVDNTPELETNAPAVEEMPVVEKAIEENVTPEPVAEEPVAEPEPGLVGQDDAAAVPEPTLSDWQPTPANINPPAEPLFYASNYKAEEPAPVEDVKPAAPEPVVNTAPVVSEWQAVRYEDVAVNNNGEHHPEAQKEAEPAEDEVYDEIVSIDDIYIAPIAVTEQAPAPAVAEEPYYTNYTEQRNDEVIIPAPTTPKPEFNLEDQITESIYATDYFAFKDALLEEPAVQPEQQVAQLEAAQADENQTMAKYHDDNLPYSFLWWLDKTRREHANMYQPYAKPSALPAMESLADEKEALGLSLPDTKHKEEEIIERFIQAEPQIKPPAGDKLDNENKARNSAEDSDELVTETLARIYIDQMLYPKAIATYKKLMLRYPEKSSYFAGQIENLENKIN</sequence>
<feature type="region of interest" description="Disordered" evidence="1">
    <location>
        <begin position="427"/>
        <end position="448"/>
    </location>
</feature>
<comment type="caution">
    <text evidence="2">The sequence shown here is derived from an EMBL/GenBank/DDBJ whole genome shotgun (WGS) entry which is preliminary data.</text>
</comment>
<accession>A0A1Q6A6B3</accession>
<dbReference type="AlphaFoldDB" id="A0A1Q6A6B3"/>
<dbReference type="Proteomes" id="UP000186720">
    <property type="component" value="Unassembled WGS sequence"/>
</dbReference>
<dbReference type="EMBL" id="MPPL01000001">
    <property type="protein sequence ID" value="OKS89539.1"/>
    <property type="molecule type" value="Genomic_DNA"/>
</dbReference>
<reference evidence="2 3" key="1">
    <citation type="submission" date="2016-11" db="EMBL/GenBank/DDBJ databases">
        <title>Whole Genome Sequencing of Mucilaginibacter polytrichastri RG4-7(T) isolated from the moss sample.</title>
        <authorList>
            <person name="Li Y."/>
        </authorList>
    </citation>
    <scope>NUCLEOTIDE SEQUENCE [LARGE SCALE GENOMIC DNA]</scope>
    <source>
        <strain evidence="2 3">RG4-7</strain>
    </source>
</reference>
<name>A0A1Q6A6B3_9SPHI</name>
<evidence type="ECO:0000256" key="1">
    <source>
        <dbReference type="SAM" id="MobiDB-lite"/>
    </source>
</evidence>
<evidence type="ECO:0000313" key="3">
    <source>
        <dbReference type="Proteomes" id="UP000186720"/>
    </source>
</evidence>
<organism evidence="2 3">
    <name type="scientific">Mucilaginibacter polytrichastri</name>
    <dbReference type="NCBI Taxonomy" id="1302689"/>
    <lineage>
        <taxon>Bacteria</taxon>
        <taxon>Pseudomonadati</taxon>
        <taxon>Bacteroidota</taxon>
        <taxon>Sphingobacteriia</taxon>
        <taxon>Sphingobacteriales</taxon>
        <taxon>Sphingobacteriaceae</taxon>
        <taxon>Mucilaginibacter</taxon>
    </lineage>
</organism>
<feature type="compositionally biased region" description="Basic and acidic residues" evidence="1">
    <location>
        <begin position="431"/>
        <end position="445"/>
    </location>
</feature>